<dbReference type="GO" id="GO:0005524">
    <property type="term" value="F:ATP binding"/>
    <property type="evidence" value="ECO:0007669"/>
    <property type="project" value="UniProtKB-UniRule"/>
</dbReference>
<comment type="caution">
    <text evidence="16">The sequence shown here is derived from an EMBL/GenBank/DDBJ whole genome shotgun (WGS) entry which is preliminary data.</text>
</comment>
<dbReference type="OrthoDB" id="9802503at2"/>
<dbReference type="GO" id="GO:0005945">
    <property type="term" value="C:6-phosphofructokinase complex"/>
    <property type="evidence" value="ECO:0007669"/>
    <property type="project" value="TreeGrafter"/>
</dbReference>
<comment type="cofactor">
    <cofactor evidence="1 14">
        <name>Mg(2+)</name>
        <dbReference type="ChEBI" id="CHEBI:18420"/>
    </cofactor>
</comment>
<feature type="binding site" evidence="14">
    <location>
        <position position="11"/>
    </location>
    <ligand>
        <name>ATP</name>
        <dbReference type="ChEBI" id="CHEBI:30616"/>
    </ligand>
</feature>
<feature type="binding site" evidence="14">
    <location>
        <begin position="102"/>
        <end position="105"/>
    </location>
    <ligand>
        <name>ATP</name>
        <dbReference type="ChEBI" id="CHEBI:30616"/>
    </ligand>
</feature>
<dbReference type="GO" id="GO:0046872">
    <property type="term" value="F:metal ion binding"/>
    <property type="evidence" value="ECO:0007669"/>
    <property type="project" value="UniProtKB-KW"/>
</dbReference>
<dbReference type="InterPro" id="IPR012003">
    <property type="entry name" value="ATP_PFK_prok-type"/>
</dbReference>
<dbReference type="PIRSF" id="PIRSF000532">
    <property type="entry name" value="ATP_PFK_prok"/>
    <property type="match status" value="1"/>
</dbReference>
<dbReference type="PROSITE" id="PS00433">
    <property type="entry name" value="PHOSPHOFRUCTOKINASE"/>
    <property type="match status" value="1"/>
</dbReference>
<comment type="function">
    <text evidence="14">Catalyzes the phosphorylation of D-fructose 6-phosphate to fructose 1,6-bisphosphate by ATP, the first committing step of glycolysis.</text>
</comment>
<evidence type="ECO:0000256" key="5">
    <source>
        <dbReference type="ARBA" id="ARBA00022533"/>
    </source>
</evidence>
<keyword evidence="8 14" id="KW-0547">Nucleotide-binding</keyword>
<feature type="domain" description="Phosphofructokinase" evidence="15">
    <location>
        <begin position="3"/>
        <end position="276"/>
    </location>
</feature>
<organism evidence="16 17">
    <name type="scientific">Putridiphycobacter roseus</name>
    <dbReference type="NCBI Taxonomy" id="2219161"/>
    <lineage>
        <taxon>Bacteria</taxon>
        <taxon>Pseudomonadati</taxon>
        <taxon>Bacteroidota</taxon>
        <taxon>Flavobacteriia</taxon>
        <taxon>Flavobacteriales</taxon>
        <taxon>Crocinitomicaceae</taxon>
        <taxon>Putridiphycobacter</taxon>
    </lineage>
</organism>
<dbReference type="Gene3D" id="3.40.50.460">
    <property type="entry name" value="Phosphofructokinase domain"/>
    <property type="match status" value="1"/>
</dbReference>
<evidence type="ECO:0000256" key="1">
    <source>
        <dbReference type="ARBA" id="ARBA00001946"/>
    </source>
</evidence>
<dbReference type="InterPro" id="IPR015912">
    <property type="entry name" value="Phosphofructokinase_CS"/>
</dbReference>
<feature type="binding site" description="in other chain" evidence="14">
    <location>
        <begin position="186"/>
        <end position="188"/>
    </location>
    <ligand>
        <name>ADP</name>
        <dbReference type="ChEBI" id="CHEBI:456216"/>
        <note>allosteric activator; ligand shared between dimeric partners</note>
    </ligand>
</feature>
<dbReference type="InterPro" id="IPR000023">
    <property type="entry name" value="Phosphofructokinase_dom"/>
</dbReference>
<sequence length="323" mass="35330">MQNIAVLTSGGDAQGMNACIRAVVRMGIAENLRVYGVMDGFNGMVDGDIKELEYADVSNIIQRGGTILGTARSERFHKKEFRKIAFENLKKIGVEALVVIGGDGSFKGAKVFSEEFNMPFIGIPGTIDNDIIGTDYTLGFDTALNNIINAIDKIRDTASAHHRIFLVEVMGNTSGLLAINAALTTGAEDVFIPEALEDFARFESKIKKAVAAKKSSIIIVSEGDEIGGAKELYNYLKEKNLHEKIRVTILGHIQRGGAPSFLDRKMGTDFGVVAVQKILQEKYNLILGIQNNQMITYTLGDKITKNVSNQAEVLKIMHKLNVF</sequence>
<dbReference type="GO" id="GO:0042802">
    <property type="term" value="F:identical protein binding"/>
    <property type="evidence" value="ECO:0007669"/>
    <property type="project" value="TreeGrafter"/>
</dbReference>
<feature type="binding site" description="in other chain" evidence="14">
    <location>
        <position position="155"/>
    </location>
    <ligand>
        <name>ADP</name>
        <dbReference type="ChEBI" id="CHEBI:456216"/>
        <note>allosteric activator; ligand shared between dimeric partners</note>
    </ligand>
</feature>
<dbReference type="EC" id="2.7.1.11" evidence="14"/>
<dbReference type="PRINTS" id="PR00476">
    <property type="entry name" value="PHFRCTKINASE"/>
</dbReference>
<gene>
    <name evidence="14 16" type="primary">pfkA</name>
    <name evidence="16" type="ORF">DNU06_06615</name>
</gene>
<feature type="binding site" description="in other chain" evidence="14">
    <location>
        <begin position="213"/>
        <end position="215"/>
    </location>
    <ligand>
        <name>ADP</name>
        <dbReference type="ChEBI" id="CHEBI:456216"/>
        <note>allosteric activator; ligand shared between dimeric partners</note>
    </ligand>
</feature>
<evidence type="ECO:0000256" key="4">
    <source>
        <dbReference type="ARBA" id="ARBA00022490"/>
    </source>
</evidence>
<dbReference type="FunFam" id="3.40.50.460:FF:000002">
    <property type="entry name" value="ATP-dependent 6-phosphofructokinase"/>
    <property type="match status" value="1"/>
</dbReference>
<dbReference type="GO" id="GO:0006002">
    <property type="term" value="P:fructose 6-phosphate metabolic process"/>
    <property type="evidence" value="ECO:0007669"/>
    <property type="project" value="UniProtKB-UniRule"/>
</dbReference>
<keyword evidence="10 14" id="KW-0067">ATP-binding</keyword>
<keyword evidence="4 14" id="KW-0963">Cytoplasm</keyword>
<dbReference type="InterPro" id="IPR022953">
    <property type="entry name" value="ATP_PFK"/>
</dbReference>
<dbReference type="PANTHER" id="PTHR13697">
    <property type="entry name" value="PHOSPHOFRUCTOKINASE"/>
    <property type="match status" value="1"/>
</dbReference>
<comment type="caution">
    <text evidence="14">Lacks conserved residue(s) required for the propagation of feature annotation.</text>
</comment>
<accession>A0A2W1NII4</accession>
<comment type="activity regulation">
    <text evidence="14">Allosterically activated by ADP and other diphosphonucleosides, and allosterically inhibited by phosphoenolpyruvate.</text>
</comment>
<dbReference type="UniPathway" id="UPA00109">
    <property type="reaction ID" value="UER00182"/>
</dbReference>
<comment type="similarity">
    <text evidence="14">Belongs to the phosphofructokinase type A (PFKA) family. ATP-dependent PFK group I subfamily. Prokaryotic clade 'B1' sub-subfamily.</text>
</comment>
<evidence type="ECO:0000256" key="8">
    <source>
        <dbReference type="ARBA" id="ARBA00022741"/>
    </source>
</evidence>
<feature type="binding site" description="in other chain" evidence="14">
    <location>
        <position position="222"/>
    </location>
    <ligand>
        <name>substrate</name>
        <note>ligand shared between dimeric partners</note>
    </ligand>
</feature>
<feature type="binding site" description="in other chain" evidence="14">
    <location>
        <begin position="252"/>
        <end position="255"/>
    </location>
    <ligand>
        <name>substrate</name>
        <note>ligand shared between dimeric partners</note>
    </ligand>
</feature>
<dbReference type="NCBIfam" id="NF002872">
    <property type="entry name" value="PRK03202.1"/>
    <property type="match status" value="1"/>
</dbReference>
<evidence type="ECO:0000256" key="7">
    <source>
        <dbReference type="ARBA" id="ARBA00022723"/>
    </source>
</evidence>
<keyword evidence="6 14" id="KW-0808">Transferase</keyword>
<dbReference type="GO" id="GO:0030388">
    <property type="term" value="P:fructose 1,6-bisphosphate metabolic process"/>
    <property type="evidence" value="ECO:0007669"/>
    <property type="project" value="TreeGrafter"/>
</dbReference>
<evidence type="ECO:0000313" key="17">
    <source>
        <dbReference type="Proteomes" id="UP000249248"/>
    </source>
</evidence>
<evidence type="ECO:0000256" key="3">
    <source>
        <dbReference type="ARBA" id="ARBA00004679"/>
    </source>
</evidence>
<comment type="pathway">
    <text evidence="3 14">Carbohydrate degradation; glycolysis; D-glyceraldehyde 3-phosphate and glycerone phosphate from D-glucose: step 3/4.</text>
</comment>
<keyword evidence="7 14" id="KW-0479">Metal-binding</keyword>
<protein>
    <recommendedName>
        <fullName evidence="14">ATP-dependent 6-phosphofructokinase</fullName>
        <shortName evidence="14">ATP-PFK</shortName>
        <shortName evidence="14">Phosphofructokinase</shortName>
        <ecNumber evidence="14">2.7.1.11</ecNumber>
    </recommendedName>
    <alternativeName>
        <fullName evidence="14">Phosphohexokinase</fullName>
    </alternativeName>
</protein>
<dbReference type="NCBIfam" id="TIGR02482">
    <property type="entry name" value="PFKA_ATP"/>
    <property type="match status" value="1"/>
</dbReference>
<feature type="binding site" evidence="14">
    <location>
        <position position="163"/>
    </location>
    <ligand>
        <name>substrate</name>
        <note>ligand shared between dimeric partners</note>
    </ligand>
</feature>
<keyword evidence="5 14" id="KW-0021">Allosteric enzyme</keyword>
<proteinExistence type="inferred from homology"/>
<feature type="binding site" evidence="14">
    <location>
        <position position="103"/>
    </location>
    <ligand>
        <name>Mg(2+)</name>
        <dbReference type="ChEBI" id="CHEBI:18420"/>
        <note>catalytic</note>
    </ligand>
</feature>
<feature type="active site" description="Proton acceptor" evidence="14">
    <location>
        <position position="128"/>
    </location>
</feature>
<evidence type="ECO:0000256" key="10">
    <source>
        <dbReference type="ARBA" id="ARBA00022840"/>
    </source>
</evidence>
<evidence type="ECO:0000256" key="6">
    <source>
        <dbReference type="ARBA" id="ARBA00022679"/>
    </source>
</evidence>
<dbReference type="FunFam" id="3.40.50.450:FF:000001">
    <property type="entry name" value="ATP-dependent 6-phosphofructokinase"/>
    <property type="match status" value="1"/>
</dbReference>
<dbReference type="AlphaFoldDB" id="A0A2W1NII4"/>
<feature type="binding site" description="in other chain" evidence="14">
    <location>
        <begin position="170"/>
        <end position="172"/>
    </location>
    <ligand>
        <name>substrate</name>
        <note>ligand shared between dimeric partners</note>
    </ligand>
</feature>
<keyword evidence="11 14" id="KW-0460">Magnesium</keyword>
<feature type="binding site" evidence="14">
    <location>
        <begin position="72"/>
        <end position="73"/>
    </location>
    <ligand>
        <name>ATP</name>
        <dbReference type="ChEBI" id="CHEBI:30616"/>
    </ligand>
</feature>
<dbReference type="PANTHER" id="PTHR13697:SF4">
    <property type="entry name" value="ATP-DEPENDENT 6-PHOSPHOFRUCTOKINASE"/>
    <property type="match status" value="1"/>
</dbReference>
<dbReference type="Gene3D" id="3.40.50.450">
    <property type="match status" value="1"/>
</dbReference>
<evidence type="ECO:0000256" key="12">
    <source>
        <dbReference type="ARBA" id="ARBA00023152"/>
    </source>
</evidence>
<keyword evidence="12 14" id="KW-0324">Glycolysis</keyword>
<dbReference type="GO" id="GO:0070095">
    <property type="term" value="F:fructose-6-phosphate binding"/>
    <property type="evidence" value="ECO:0007669"/>
    <property type="project" value="TreeGrafter"/>
</dbReference>
<dbReference type="HAMAP" id="MF_00339">
    <property type="entry name" value="Phosphofructokinase_I_B1"/>
    <property type="match status" value="1"/>
</dbReference>
<comment type="subcellular location">
    <subcellularLocation>
        <location evidence="2 14">Cytoplasm</location>
    </subcellularLocation>
</comment>
<dbReference type="Pfam" id="PF00365">
    <property type="entry name" value="PFK"/>
    <property type="match status" value="1"/>
</dbReference>
<evidence type="ECO:0000259" key="15">
    <source>
        <dbReference type="Pfam" id="PF00365"/>
    </source>
</evidence>
<keyword evidence="9 14" id="KW-0418">Kinase</keyword>
<dbReference type="InterPro" id="IPR012828">
    <property type="entry name" value="PFKA_ATP_prok"/>
</dbReference>
<reference evidence="16 17" key="1">
    <citation type="submission" date="2018-06" db="EMBL/GenBank/DDBJ databases">
        <title>The draft genome sequence of Crocinitomix sp. SM1701.</title>
        <authorList>
            <person name="Zhang X."/>
        </authorList>
    </citation>
    <scope>NUCLEOTIDE SEQUENCE [LARGE SCALE GENOMIC DNA]</scope>
    <source>
        <strain evidence="16 17">SM1701</strain>
    </source>
</reference>
<evidence type="ECO:0000313" key="16">
    <source>
        <dbReference type="EMBL" id="PZE17736.1"/>
    </source>
</evidence>
<dbReference type="SUPFAM" id="SSF53784">
    <property type="entry name" value="Phosphofructokinase"/>
    <property type="match status" value="1"/>
</dbReference>
<feature type="binding site" description="in other chain" evidence="14">
    <location>
        <begin position="126"/>
        <end position="128"/>
    </location>
    <ligand>
        <name>substrate</name>
        <note>ligand shared between dimeric partners</note>
    </ligand>
</feature>
<dbReference type="GO" id="GO:0048029">
    <property type="term" value="F:monosaccharide binding"/>
    <property type="evidence" value="ECO:0007669"/>
    <property type="project" value="TreeGrafter"/>
</dbReference>
<evidence type="ECO:0000256" key="11">
    <source>
        <dbReference type="ARBA" id="ARBA00022842"/>
    </source>
</evidence>
<name>A0A2W1NII4_9FLAO</name>
<feature type="binding site" evidence="14">
    <location>
        <begin position="21"/>
        <end position="25"/>
    </location>
    <ligand>
        <name>ADP</name>
        <dbReference type="ChEBI" id="CHEBI:456216"/>
        <note>allosteric activator; ligand shared between dimeric partners</note>
    </ligand>
</feature>
<evidence type="ECO:0000256" key="2">
    <source>
        <dbReference type="ARBA" id="ARBA00004496"/>
    </source>
</evidence>
<dbReference type="InterPro" id="IPR035966">
    <property type="entry name" value="PKF_sf"/>
</dbReference>
<comment type="catalytic activity">
    <reaction evidence="13 14">
        <text>beta-D-fructose 6-phosphate + ATP = beta-D-fructose 1,6-bisphosphate + ADP + H(+)</text>
        <dbReference type="Rhea" id="RHEA:16109"/>
        <dbReference type="ChEBI" id="CHEBI:15378"/>
        <dbReference type="ChEBI" id="CHEBI:30616"/>
        <dbReference type="ChEBI" id="CHEBI:32966"/>
        <dbReference type="ChEBI" id="CHEBI:57634"/>
        <dbReference type="ChEBI" id="CHEBI:456216"/>
        <dbReference type="EC" id="2.7.1.11"/>
    </reaction>
</comment>
<dbReference type="Proteomes" id="UP000249248">
    <property type="component" value="Unassembled WGS sequence"/>
</dbReference>
<keyword evidence="17" id="KW-1185">Reference proteome</keyword>
<evidence type="ECO:0000256" key="14">
    <source>
        <dbReference type="HAMAP-Rule" id="MF_00339"/>
    </source>
</evidence>
<feature type="binding site" evidence="14">
    <location>
        <position position="246"/>
    </location>
    <ligand>
        <name>substrate</name>
        <note>ligand shared between dimeric partners</note>
    </ligand>
</feature>
<evidence type="ECO:0000256" key="9">
    <source>
        <dbReference type="ARBA" id="ARBA00022777"/>
    </source>
</evidence>
<dbReference type="GO" id="GO:0061621">
    <property type="term" value="P:canonical glycolysis"/>
    <property type="evidence" value="ECO:0007669"/>
    <property type="project" value="TreeGrafter"/>
</dbReference>
<evidence type="ECO:0000256" key="13">
    <source>
        <dbReference type="ARBA" id="ARBA00048070"/>
    </source>
</evidence>
<comment type="subunit">
    <text evidence="14">Homotetramer.</text>
</comment>
<dbReference type="EMBL" id="QKSB01000003">
    <property type="protein sequence ID" value="PZE17736.1"/>
    <property type="molecule type" value="Genomic_DNA"/>
</dbReference>
<dbReference type="GO" id="GO:0003872">
    <property type="term" value="F:6-phosphofructokinase activity"/>
    <property type="evidence" value="ECO:0007669"/>
    <property type="project" value="UniProtKB-UniRule"/>
</dbReference>
<dbReference type="GO" id="GO:0016208">
    <property type="term" value="F:AMP binding"/>
    <property type="evidence" value="ECO:0007669"/>
    <property type="project" value="TreeGrafter"/>
</dbReference>